<dbReference type="RefSeq" id="WP_053053716.1">
    <property type="nucleotide sequence ID" value="NZ_BALE01000011.1"/>
</dbReference>
<evidence type="ECO:0000313" key="3">
    <source>
        <dbReference type="EMBL" id="GAN53789.1"/>
    </source>
</evidence>
<protein>
    <recommendedName>
        <fullName evidence="2">MlaB-like STAS domain-containing protein</fullName>
    </recommendedName>
</protein>
<organism evidence="3 4">
    <name type="scientific">Tanticharoenia sakaeratensis NBRC 103193</name>
    <dbReference type="NCBI Taxonomy" id="1231623"/>
    <lineage>
        <taxon>Bacteria</taxon>
        <taxon>Pseudomonadati</taxon>
        <taxon>Pseudomonadota</taxon>
        <taxon>Alphaproteobacteria</taxon>
        <taxon>Acetobacterales</taxon>
        <taxon>Acetobacteraceae</taxon>
        <taxon>Tanticharoenia</taxon>
    </lineage>
</organism>
<feature type="compositionally biased region" description="Low complexity" evidence="1">
    <location>
        <begin position="1"/>
        <end position="11"/>
    </location>
</feature>
<evidence type="ECO:0000256" key="1">
    <source>
        <dbReference type="SAM" id="MobiDB-lite"/>
    </source>
</evidence>
<evidence type="ECO:0000313" key="4">
    <source>
        <dbReference type="Proteomes" id="UP000032679"/>
    </source>
</evidence>
<dbReference type="EMBL" id="BALE01000011">
    <property type="protein sequence ID" value="GAN53789.1"/>
    <property type="molecule type" value="Genomic_DNA"/>
</dbReference>
<dbReference type="Pfam" id="PF13466">
    <property type="entry name" value="STAS_2"/>
    <property type="match status" value="1"/>
</dbReference>
<accession>A0A0D6MJG5</accession>
<gene>
    <name evidence="3" type="ORF">Tasa_011_008</name>
</gene>
<dbReference type="OrthoDB" id="7280289at2"/>
<dbReference type="InterPro" id="IPR058548">
    <property type="entry name" value="MlaB-like_STAS"/>
</dbReference>
<feature type="region of interest" description="Disordered" evidence="1">
    <location>
        <begin position="1"/>
        <end position="23"/>
    </location>
</feature>
<name>A0A0D6MJG5_9PROT</name>
<dbReference type="AlphaFoldDB" id="A0A0D6MJG5"/>
<dbReference type="InterPro" id="IPR036513">
    <property type="entry name" value="STAS_dom_sf"/>
</dbReference>
<comment type="caution">
    <text evidence="3">The sequence shown here is derived from an EMBL/GenBank/DDBJ whole genome shotgun (WGS) entry which is preliminary data.</text>
</comment>
<dbReference type="Proteomes" id="UP000032679">
    <property type="component" value="Unassembled WGS sequence"/>
</dbReference>
<proteinExistence type="predicted"/>
<dbReference type="SUPFAM" id="SSF52091">
    <property type="entry name" value="SpoIIaa-like"/>
    <property type="match status" value="1"/>
</dbReference>
<dbReference type="Gene3D" id="3.30.750.24">
    <property type="entry name" value="STAS domain"/>
    <property type="match status" value="1"/>
</dbReference>
<keyword evidence="4" id="KW-1185">Reference proteome</keyword>
<feature type="domain" description="MlaB-like STAS" evidence="2">
    <location>
        <begin position="20"/>
        <end position="95"/>
    </location>
</feature>
<dbReference type="STRING" id="1231623.Tasa_011_008"/>
<sequence>MLPASPRASSPPAGPGPVSLTLAPSLTSDEADPLLGALRETTDPVVRIDARRVERIGGLCLQILLSAARTFAASGRTLVFDSPSDAFVEGLTLLGARTLLLPEASA</sequence>
<evidence type="ECO:0000259" key="2">
    <source>
        <dbReference type="Pfam" id="PF13466"/>
    </source>
</evidence>
<reference evidence="3 4" key="1">
    <citation type="submission" date="2012-10" db="EMBL/GenBank/DDBJ databases">
        <title>Genome sequencing of Tanticharoenia sakaeratensis NBRC 103193.</title>
        <authorList>
            <person name="Azuma Y."/>
            <person name="Hadano H."/>
            <person name="Hirakawa H."/>
            <person name="Matsushita K."/>
        </authorList>
    </citation>
    <scope>NUCLEOTIDE SEQUENCE [LARGE SCALE GENOMIC DNA]</scope>
    <source>
        <strain evidence="3 4">NBRC 103193</strain>
    </source>
</reference>